<dbReference type="Pfam" id="PF04749">
    <property type="entry name" value="PLAC8"/>
    <property type="match status" value="1"/>
</dbReference>
<protein>
    <recommendedName>
        <fullName evidence="4">C2H2-type domain-containing protein</fullName>
    </recommendedName>
</protein>
<feature type="region of interest" description="Disordered" evidence="1">
    <location>
        <begin position="478"/>
        <end position="505"/>
    </location>
</feature>
<gene>
    <name evidence="2" type="ORF">QBC42DRAFT_297115</name>
</gene>
<feature type="region of interest" description="Disordered" evidence="1">
    <location>
        <begin position="548"/>
        <end position="609"/>
    </location>
</feature>
<comment type="caution">
    <text evidence="2">The sequence shown here is derived from an EMBL/GenBank/DDBJ whole genome shotgun (WGS) entry which is preliminary data.</text>
</comment>
<organism evidence="2 3">
    <name type="scientific">Cladorrhinum samala</name>
    <dbReference type="NCBI Taxonomy" id="585594"/>
    <lineage>
        <taxon>Eukaryota</taxon>
        <taxon>Fungi</taxon>
        <taxon>Dikarya</taxon>
        <taxon>Ascomycota</taxon>
        <taxon>Pezizomycotina</taxon>
        <taxon>Sordariomycetes</taxon>
        <taxon>Sordariomycetidae</taxon>
        <taxon>Sordariales</taxon>
        <taxon>Podosporaceae</taxon>
        <taxon>Cladorrhinum</taxon>
    </lineage>
</organism>
<dbReference type="EMBL" id="MU864977">
    <property type="protein sequence ID" value="KAK4462146.1"/>
    <property type="molecule type" value="Genomic_DNA"/>
</dbReference>
<evidence type="ECO:0008006" key="4">
    <source>
        <dbReference type="Google" id="ProtNLM"/>
    </source>
</evidence>
<accession>A0AAV9HN03</accession>
<dbReference type="AlphaFoldDB" id="A0AAV9HN03"/>
<reference evidence="2" key="2">
    <citation type="submission" date="2023-06" db="EMBL/GenBank/DDBJ databases">
        <authorList>
            <consortium name="Lawrence Berkeley National Laboratory"/>
            <person name="Mondo S.J."/>
            <person name="Hensen N."/>
            <person name="Bonometti L."/>
            <person name="Westerberg I."/>
            <person name="Brannstrom I.O."/>
            <person name="Guillou S."/>
            <person name="Cros-Aarteil S."/>
            <person name="Calhoun S."/>
            <person name="Haridas S."/>
            <person name="Kuo A."/>
            <person name="Pangilinan J."/>
            <person name="Riley R."/>
            <person name="Labutti K."/>
            <person name="Andreopoulos B."/>
            <person name="Lipzen A."/>
            <person name="Chen C."/>
            <person name="Yanf M."/>
            <person name="Daum C."/>
            <person name="Ng V."/>
            <person name="Clum A."/>
            <person name="Steindorff A."/>
            <person name="Ohm R."/>
            <person name="Martin F."/>
            <person name="Silar P."/>
            <person name="Natvig D."/>
            <person name="Lalanne C."/>
            <person name="Gautier V."/>
            <person name="Ament-Velasquez S.L."/>
            <person name="Kruys A."/>
            <person name="Hutchinson M.I."/>
            <person name="Powell A.J."/>
            <person name="Barry K."/>
            <person name="Miller A.N."/>
            <person name="Grigoriev I.V."/>
            <person name="Debuchy R."/>
            <person name="Gladieux P."/>
            <person name="Thoren M.H."/>
            <person name="Johannesson H."/>
        </authorList>
    </citation>
    <scope>NUCLEOTIDE SEQUENCE</scope>
    <source>
        <strain evidence="2">PSN324</strain>
    </source>
</reference>
<proteinExistence type="predicted"/>
<name>A0AAV9HN03_9PEZI</name>
<feature type="compositionally biased region" description="Basic and acidic residues" evidence="1">
    <location>
        <begin position="550"/>
        <end position="561"/>
    </location>
</feature>
<feature type="compositionally biased region" description="Basic and acidic residues" evidence="1">
    <location>
        <begin position="570"/>
        <end position="599"/>
    </location>
</feature>
<dbReference type="Proteomes" id="UP001321749">
    <property type="component" value="Unassembled WGS sequence"/>
</dbReference>
<evidence type="ECO:0000313" key="3">
    <source>
        <dbReference type="Proteomes" id="UP001321749"/>
    </source>
</evidence>
<evidence type="ECO:0000256" key="1">
    <source>
        <dbReference type="SAM" id="MobiDB-lite"/>
    </source>
</evidence>
<dbReference type="InterPro" id="IPR006461">
    <property type="entry name" value="PLAC_motif_containing"/>
</dbReference>
<keyword evidence="3" id="KW-1185">Reference proteome</keyword>
<reference evidence="2" key="1">
    <citation type="journal article" date="2023" name="Mol. Phylogenet. Evol.">
        <title>Genome-scale phylogeny and comparative genomics of the fungal order Sordariales.</title>
        <authorList>
            <person name="Hensen N."/>
            <person name="Bonometti L."/>
            <person name="Westerberg I."/>
            <person name="Brannstrom I.O."/>
            <person name="Guillou S."/>
            <person name="Cros-Aarteil S."/>
            <person name="Calhoun S."/>
            <person name="Haridas S."/>
            <person name="Kuo A."/>
            <person name="Mondo S."/>
            <person name="Pangilinan J."/>
            <person name="Riley R."/>
            <person name="LaButti K."/>
            <person name="Andreopoulos B."/>
            <person name="Lipzen A."/>
            <person name="Chen C."/>
            <person name="Yan M."/>
            <person name="Daum C."/>
            <person name="Ng V."/>
            <person name="Clum A."/>
            <person name="Steindorff A."/>
            <person name="Ohm R.A."/>
            <person name="Martin F."/>
            <person name="Silar P."/>
            <person name="Natvig D.O."/>
            <person name="Lalanne C."/>
            <person name="Gautier V."/>
            <person name="Ament-Velasquez S.L."/>
            <person name="Kruys A."/>
            <person name="Hutchinson M.I."/>
            <person name="Powell A.J."/>
            <person name="Barry K."/>
            <person name="Miller A.N."/>
            <person name="Grigoriev I.V."/>
            <person name="Debuchy R."/>
            <person name="Gladieux P."/>
            <person name="Hiltunen Thoren M."/>
            <person name="Johannesson H."/>
        </authorList>
    </citation>
    <scope>NUCLEOTIDE SEQUENCE</scope>
    <source>
        <strain evidence="2">PSN324</strain>
    </source>
</reference>
<evidence type="ECO:0000313" key="2">
    <source>
        <dbReference type="EMBL" id="KAK4462146.1"/>
    </source>
</evidence>
<sequence length="646" mass="71636">MSRQILPATQDWKAGLFDPGEGGDCLRSCFIGCDQFGRTNHRLQHLERHEDPTDLSKYDGCNENCWNYALLCIGTLGIGSGVYTGKQTRRIRDIYGIKGDYTNDVAKGIFCQPCSLIRNGLEIRQRNADNVHLGLFQAPIPLGENQYEPIYAMGTNLAYSSEPQMSAAHIHLGGEGQDPRIVPLYPDGPQLPQIPQIASPLQTAENFVRRAQVLTPITERDSSEDPRIQQQRENIPNFPQVHGWLQSVQATEPEKVCLGFCKEAKGKKSKGKKKAGKVGLPVQVKAPGLQCQTCGGKKKVVLAAMPPAEQTDDVLVEVTQVVERVEEAEQTDEPQTRTLRRSLPRDHRISGDILVEIPSAQPLDHRMSRDIRVTFPLESENEHDIQIHAQVHVPEATPAQGHIIKADENVSAPQLVDHEHRISADDRLAVDATPLQAHNLASDELVEEPEEPGLEGDSQEHTILADPQVQANLAATNQHDLESDSRVPTPTPKTQNHRLSKDSRVPTPTARAFEHGIHLDERIPVPELMLLNVGHSLIQDRKVLSPSPQLEDHDIHADGRVKSPALSPPRGHELESDSQIHNDQSFELKEHGIQAEDRAPSPMPARVKDHGLNSDIKVAQRAHQLLEHFLEQDRKASRASSRSGRG</sequence>